<evidence type="ECO:0000259" key="2">
    <source>
        <dbReference type="Pfam" id="PF01370"/>
    </source>
</evidence>
<sequence>MKKTVLITGGAGFIGSHTADALNRQGYKIRILDNLTPPTHQKPQWPAYVLGRGFELIKGDVCDRRILAKALHGVDFVFHFAAYQDQRQDFSRFFKVNTLSSALLYELIAENKFPIQKIILASTQFVYGDGKYSCPHSKKEFFPELRTLKALKIGDWSIKCPHGSPAKFIPFKEDQKLTPTNSYGLSKQALENLGLRFGKTYGIPTTVLRYSIVQGPRQSPHNLYSGAMRIFASQSLAGVPITVYEDGQETRDFINIEDVVRANLLTLKNPKTNFETFNVGGGRSYRVIDFAKLVKKISRSPSSLLIGAFRRTDTRHAVSNISKIKKLGWSPRRNTEYSIKTYFEWFTKGGFNKKLHAKDLVKLQEGIHI</sequence>
<dbReference type="SUPFAM" id="SSF51735">
    <property type="entry name" value="NAD(P)-binding Rossmann-fold domains"/>
    <property type="match status" value="1"/>
</dbReference>
<comment type="similarity">
    <text evidence="1">Belongs to the NAD(P)-dependent epimerase/dehydratase family.</text>
</comment>
<dbReference type="EMBL" id="MHCO01000008">
    <property type="protein sequence ID" value="OGY24661.1"/>
    <property type="molecule type" value="Genomic_DNA"/>
</dbReference>
<dbReference type="Proteomes" id="UP000178493">
    <property type="component" value="Unassembled WGS sequence"/>
</dbReference>
<dbReference type="Pfam" id="PF01370">
    <property type="entry name" value="Epimerase"/>
    <property type="match status" value="2"/>
</dbReference>
<proteinExistence type="inferred from homology"/>
<dbReference type="Gene3D" id="3.40.50.720">
    <property type="entry name" value="NAD(P)-binding Rossmann-like Domain"/>
    <property type="match status" value="2"/>
</dbReference>
<evidence type="ECO:0000256" key="1">
    <source>
        <dbReference type="ARBA" id="ARBA00007637"/>
    </source>
</evidence>
<protein>
    <recommendedName>
        <fullName evidence="2">NAD-dependent epimerase/dehydratase domain-containing protein</fullName>
    </recommendedName>
</protein>
<gene>
    <name evidence="3" type="ORF">A2126_04335</name>
</gene>
<accession>A0A1G1WAL4</accession>
<evidence type="ECO:0000313" key="4">
    <source>
        <dbReference type="Proteomes" id="UP000178493"/>
    </source>
</evidence>
<reference evidence="3 4" key="1">
    <citation type="journal article" date="2016" name="Nat. Commun.">
        <title>Thousands of microbial genomes shed light on interconnected biogeochemical processes in an aquifer system.</title>
        <authorList>
            <person name="Anantharaman K."/>
            <person name="Brown C.T."/>
            <person name="Hug L.A."/>
            <person name="Sharon I."/>
            <person name="Castelle C.J."/>
            <person name="Probst A.J."/>
            <person name="Thomas B.C."/>
            <person name="Singh A."/>
            <person name="Wilkins M.J."/>
            <person name="Karaoz U."/>
            <person name="Brodie E.L."/>
            <person name="Williams K.H."/>
            <person name="Hubbard S.S."/>
            <person name="Banfield J.F."/>
        </authorList>
    </citation>
    <scope>NUCLEOTIDE SEQUENCE [LARGE SCALE GENOMIC DNA]</scope>
</reference>
<feature type="domain" description="NAD-dependent epimerase/dehydratase" evidence="2">
    <location>
        <begin position="163"/>
        <end position="280"/>
    </location>
</feature>
<evidence type="ECO:0000313" key="3">
    <source>
        <dbReference type="EMBL" id="OGY24661.1"/>
    </source>
</evidence>
<feature type="domain" description="NAD-dependent epimerase/dehydratase" evidence="2">
    <location>
        <begin position="5"/>
        <end position="135"/>
    </location>
</feature>
<dbReference type="InterPro" id="IPR036291">
    <property type="entry name" value="NAD(P)-bd_dom_sf"/>
</dbReference>
<dbReference type="Gene3D" id="3.90.25.10">
    <property type="entry name" value="UDP-galactose 4-epimerase, domain 1"/>
    <property type="match status" value="1"/>
</dbReference>
<name>A0A1G1WAL4_9BACT</name>
<dbReference type="PANTHER" id="PTHR43000">
    <property type="entry name" value="DTDP-D-GLUCOSE 4,6-DEHYDRATASE-RELATED"/>
    <property type="match status" value="1"/>
</dbReference>
<dbReference type="AlphaFoldDB" id="A0A1G1WAL4"/>
<organism evidence="3 4">
    <name type="scientific">Candidatus Woykebacteria bacterium GWB1_45_5</name>
    <dbReference type="NCBI Taxonomy" id="1802592"/>
    <lineage>
        <taxon>Bacteria</taxon>
        <taxon>Candidatus Woykeibacteriota</taxon>
    </lineage>
</organism>
<dbReference type="InterPro" id="IPR001509">
    <property type="entry name" value="Epimerase_deHydtase"/>
</dbReference>
<comment type="caution">
    <text evidence="3">The sequence shown here is derived from an EMBL/GenBank/DDBJ whole genome shotgun (WGS) entry which is preliminary data.</text>
</comment>